<comment type="caution">
    <text evidence="2">The sequence shown here is derived from an EMBL/GenBank/DDBJ whole genome shotgun (WGS) entry which is preliminary data.</text>
</comment>
<keyword evidence="1" id="KW-0812">Transmembrane</keyword>
<evidence type="ECO:0000313" key="3">
    <source>
        <dbReference type="Proteomes" id="UP000245533"/>
    </source>
</evidence>
<dbReference type="OrthoDB" id="1524509at2"/>
<keyword evidence="1" id="KW-0472">Membrane</keyword>
<proteinExistence type="predicted"/>
<gene>
    <name evidence="2" type="ORF">DDZ15_15285</name>
</gene>
<protein>
    <submittedName>
        <fullName evidence="2">Uncharacterized protein</fullName>
    </submittedName>
</protein>
<dbReference type="AlphaFoldDB" id="A0A316TZD1"/>
<organism evidence="2 3">
    <name type="scientific">Rhodohalobacter mucosus</name>
    <dbReference type="NCBI Taxonomy" id="2079485"/>
    <lineage>
        <taxon>Bacteria</taxon>
        <taxon>Pseudomonadati</taxon>
        <taxon>Balneolota</taxon>
        <taxon>Balneolia</taxon>
        <taxon>Balneolales</taxon>
        <taxon>Balneolaceae</taxon>
        <taxon>Rhodohalobacter</taxon>
    </lineage>
</organism>
<accession>A0A316TZD1</accession>
<keyword evidence="3" id="KW-1185">Reference proteome</keyword>
<evidence type="ECO:0000313" key="2">
    <source>
        <dbReference type="EMBL" id="PWN05426.1"/>
    </source>
</evidence>
<feature type="transmembrane region" description="Helical" evidence="1">
    <location>
        <begin position="60"/>
        <end position="81"/>
    </location>
</feature>
<feature type="transmembrane region" description="Helical" evidence="1">
    <location>
        <begin position="28"/>
        <end position="48"/>
    </location>
</feature>
<feature type="transmembrane region" description="Helical" evidence="1">
    <location>
        <begin position="93"/>
        <end position="113"/>
    </location>
</feature>
<dbReference type="EMBL" id="QGGB01000010">
    <property type="protein sequence ID" value="PWN05426.1"/>
    <property type="molecule type" value="Genomic_DNA"/>
</dbReference>
<name>A0A316TZD1_9BACT</name>
<reference evidence="2 3" key="1">
    <citation type="submission" date="2018-05" db="EMBL/GenBank/DDBJ databases">
        <title>Rhodohalobacter halophilus gen. nov., sp. nov., a moderately halophilic member of the family Balneolaceae.</title>
        <authorList>
            <person name="Liu Z.-W."/>
        </authorList>
    </citation>
    <scope>NUCLEOTIDE SEQUENCE [LARGE SCALE GENOMIC DNA]</scope>
    <source>
        <strain evidence="2 3">8A47</strain>
    </source>
</reference>
<dbReference type="Proteomes" id="UP000245533">
    <property type="component" value="Unassembled WGS sequence"/>
</dbReference>
<sequence length="136" mass="15797">MKNHQSSIKNPKSSLSTSELSERNYKRICFINWMMSVPLLLIFSWPYYFFCHELGINRVAMFAGSITFALPFMFTILHGHVTMALGAVHRHHYYSWLQGFPFTYGLLFHPIIISTRFRLILFSSSLVILVVGYLLA</sequence>
<keyword evidence="1" id="KW-1133">Transmembrane helix</keyword>
<feature type="transmembrane region" description="Helical" evidence="1">
    <location>
        <begin position="119"/>
        <end position="135"/>
    </location>
</feature>
<evidence type="ECO:0000256" key="1">
    <source>
        <dbReference type="SAM" id="Phobius"/>
    </source>
</evidence>